<dbReference type="PRINTS" id="PR00705">
    <property type="entry name" value="PAPAIN"/>
</dbReference>
<evidence type="ECO:0000313" key="6">
    <source>
        <dbReference type="Proteomes" id="UP001165065"/>
    </source>
</evidence>
<name>A0A9W7G123_9STRA</name>
<evidence type="ECO:0000313" key="5">
    <source>
        <dbReference type="EMBL" id="GMI31535.1"/>
    </source>
</evidence>
<feature type="compositionally biased region" description="Basic residues" evidence="3">
    <location>
        <begin position="410"/>
        <end position="423"/>
    </location>
</feature>
<keyword evidence="2" id="KW-0865">Zymogen</keyword>
<proteinExistence type="inferred from homology"/>
<evidence type="ECO:0000256" key="1">
    <source>
        <dbReference type="ARBA" id="ARBA00008455"/>
    </source>
</evidence>
<dbReference type="EMBL" id="BRYA01000009">
    <property type="protein sequence ID" value="GMI31535.1"/>
    <property type="molecule type" value="Genomic_DNA"/>
</dbReference>
<dbReference type="SUPFAM" id="SSF54001">
    <property type="entry name" value="Cysteine proteinases"/>
    <property type="match status" value="1"/>
</dbReference>
<evidence type="ECO:0000256" key="2">
    <source>
        <dbReference type="ARBA" id="ARBA00023145"/>
    </source>
</evidence>
<reference evidence="6" key="1">
    <citation type="journal article" date="2023" name="Commun. Biol.">
        <title>Genome analysis of Parmales, the sister group of diatoms, reveals the evolutionary specialization of diatoms from phago-mixotrophs to photoautotrophs.</title>
        <authorList>
            <person name="Ban H."/>
            <person name="Sato S."/>
            <person name="Yoshikawa S."/>
            <person name="Yamada K."/>
            <person name="Nakamura Y."/>
            <person name="Ichinomiya M."/>
            <person name="Sato N."/>
            <person name="Blanc-Mathieu R."/>
            <person name="Endo H."/>
            <person name="Kuwata A."/>
            <person name="Ogata H."/>
        </authorList>
    </citation>
    <scope>NUCLEOTIDE SEQUENCE [LARGE SCALE GENOMIC DNA]</scope>
</reference>
<accession>A0A9W7G123</accession>
<dbReference type="Pfam" id="PF00112">
    <property type="entry name" value="Peptidase_C1"/>
    <property type="match status" value="1"/>
</dbReference>
<feature type="domain" description="Peptidase C1A papain C-terminal" evidence="4">
    <location>
        <begin position="25"/>
        <end position="248"/>
    </location>
</feature>
<comment type="caution">
    <text evidence="5">The sequence shown here is derived from an EMBL/GenBank/DDBJ whole genome shotgun (WGS) entry which is preliminary data.</text>
</comment>
<dbReference type="GO" id="GO:0008234">
    <property type="term" value="F:cysteine-type peptidase activity"/>
    <property type="evidence" value="ECO:0007669"/>
    <property type="project" value="InterPro"/>
</dbReference>
<evidence type="ECO:0000256" key="3">
    <source>
        <dbReference type="SAM" id="MobiDB-lite"/>
    </source>
</evidence>
<dbReference type="GO" id="GO:0006508">
    <property type="term" value="P:proteolysis"/>
    <property type="evidence" value="ECO:0007669"/>
    <property type="project" value="InterPro"/>
</dbReference>
<organism evidence="5 6">
    <name type="scientific">Triparma columacea</name>
    <dbReference type="NCBI Taxonomy" id="722753"/>
    <lineage>
        <taxon>Eukaryota</taxon>
        <taxon>Sar</taxon>
        <taxon>Stramenopiles</taxon>
        <taxon>Ochrophyta</taxon>
        <taxon>Bolidophyceae</taxon>
        <taxon>Parmales</taxon>
        <taxon>Triparmaceae</taxon>
        <taxon>Triparma</taxon>
    </lineage>
</organism>
<dbReference type="InterPro" id="IPR039417">
    <property type="entry name" value="Peptidase_C1A_papain-like"/>
</dbReference>
<comment type="similarity">
    <text evidence="1">Belongs to the peptidase C1 family.</text>
</comment>
<gene>
    <name evidence="5" type="ORF">TrCOL_g1851</name>
</gene>
<dbReference type="SMART" id="SM00645">
    <property type="entry name" value="Pept_C1"/>
    <property type="match status" value="1"/>
</dbReference>
<keyword evidence="6" id="KW-1185">Reference proteome</keyword>
<dbReference type="PROSITE" id="PS00639">
    <property type="entry name" value="THIOL_PROTEASE_HIS"/>
    <property type="match status" value="1"/>
</dbReference>
<dbReference type="InterPro" id="IPR000668">
    <property type="entry name" value="Peptidase_C1A_C"/>
</dbReference>
<dbReference type="OrthoDB" id="10253408at2759"/>
<dbReference type="CDD" id="cd02248">
    <property type="entry name" value="Peptidase_C1A"/>
    <property type="match status" value="1"/>
</dbReference>
<feature type="region of interest" description="Disordered" evidence="3">
    <location>
        <begin position="346"/>
        <end position="429"/>
    </location>
</feature>
<feature type="compositionally biased region" description="Polar residues" evidence="3">
    <location>
        <begin position="26"/>
        <end position="38"/>
    </location>
</feature>
<dbReference type="InterPro" id="IPR038765">
    <property type="entry name" value="Papain-like_cys_pep_sf"/>
</dbReference>
<dbReference type="InterPro" id="IPR000169">
    <property type="entry name" value="Pept_cys_AS"/>
</dbReference>
<evidence type="ECO:0000259" key="4">
    <source>
        <dbReference type="SMART" id="SM00645"/>
    </source>
</evidence>
<dbReference type="Proteomes" id="UP001165065">
    <property type="component" value="Unassembled WGS sequence"/>
</dbReference>
<dbReference type="PROSITE" id="PS00139">
    <property type="entry name" value="THIOL_PROTEASE_CYS"/>
    <property type="match status" value="1"/>
</dbReference>
<dbReference type="Gene3D" id="3.90.70.10">
    <property type="entry name" value="Cysteine proteinases"/>
    <property type="match status" value="1"/>
</dbReference>
<feature type="region of interest" description="Disordered" evidence="3">
    <location>
        <begin position="19"/>
        <end position="38"/>
    </location>
</feature>
<dbReference type="InterPro" id="IPR013128">
    <property type="entry name" value="Peptidase_C1A"/>
</dbReference>
<sequence length="455" mass="48574">MQTPATVQVKSGEGMEIDEGLDWSVPSRNPSSRNLVTSPRNQGLCGSCYAFSSLGSLETSLALSSGNSPQPLSVEEVVSCSTNNLGCTGGNPLLAMEWVTKHGVGLEKDYKYKSINRMPGEENSCKSDLNRGVRAYVKQYAIVQPTVEGIKEALKYSTVAVGIDGTEVGLLGYRSGVYGDRQEEVEGCKDKPLNHAVLIVGYGTDDNGEYWRVRNSWGDQWGEKGFFRVRILSGDGVCGINKNPSVVLSSRYSKSPPPMSTSPITDEGIGVQNICAVALGVMGIVSLILGCGCGESQPEAPYPSNQYTKSPAFLYGAVERLERRREDKAKAKNIAKASPRWLGGGLGVYQNIDSTPPDSRGGTPAGRGERTRSEDEESGLLQHHMRASSFGHLGDNSGVQPPNLTGTTSKKGKSKKKKKKKKLQMGIGFVPGGLGGKGLIDSNISVDKGSPSPTF</sequence>
<dbReference type="AlphaFoldDB" id="A0A9W7G123"/>
<dbReference type="PANTHER" id="PTHR12411">
    <property type="entry name" value="CYSTEINE PROTEASE FAMILY C1-RELATED"/>
    <property type="match status" value="1"/>
</dbReference>
<dbReference type="InterPro" id="IPR025660">
    <property type="entry name" value="Pept_his_AS"/>
</dbReference>
<protein>
    <recommendedName>
        <fullName evidence="4">Peptidase C1A papain C-terminal domain-containing protein</fullName>
    </recommendedName>
</protein>